<dbReference type="eggNOG" id="KOG2750">
    <property type="taxonomic scope" value="Eukaryota"/>
</dbReference>
<protein>
    <submittedName>
        <fullName evidence="7">CLP1_P domain-containing protein</fullName>
    </submittedName>
</protein>
<dbReference type="InterPro" id="IPR027417">
    <property type="entry name" value="P-loop_NTPase"/>
</dbReference>
<keyword evidence="4" id="KW-0418">Kinase</keyword>
<keyword evidence="5" id="KW-0067">ATP-binding</keyword>
<dbReference type="VEuPathDB" id="VectorBase:RPRC013706"/>
<organism evidence="7 8">
    <name type="scientific">Rhodnius prolixus</name>
    <name type="common">Triatomid bug</name>
    <dbReference type="NCBI Taxonomy" id="13249"/>
    <lineage>
        <taxon>Eukaryota</taxon>
        <taxon>Metazoa</taxon>
        <taxon>Ecdysozoa</taxon>
        <taxon>Arthropoda</taxon>
        <taxon>Hexapoda</taxon>
        <taxon>Insecta</taxon>
        <taxon>Pterygota</taxon>
        <taxon>Neoptera</taxon>
        <taxon>Paraneoptera</taxon>
        <taxon>Hemiptera</taxon>
        <taxon>Heteroptera</taxon>
        <taxon>Panheteroptera</taxon>
        <taxon>Cimicomorpha</taxon>
        <taxon>Reduviidae</taxon>
        <taxon>Triatominae</taxon>
        <taxon>Rhodnius</taxon>
    </lineage>
</organism>
<keyword evidence="3" id="KW-0547">Nucleotide-binding</keyword>
<name>T1IBN6_RHOPR</name>
<dbReference type="Proteomes" id="UP000015103">
    <property type="component" value="Unassembled WGS sequence"/>
</dbReference>
<evidence type="ECO:0000256" key="2">
    <source>
        <dbReference type="ARBA" id="ARBA00022679"/>
    </source>
</evidence>
<dbReference type="GO" id="GO:0005634">
    <property type="term" value="C:nucleus"/>
    <property type="evidence" value="ECO:0007669"/>
    <property type="project" value="TreeGrafter"/>
</dbReference>
<dbReference type="HOGENOM" id="CLU_693216_0_0_1"/>
<evidence type="ECO:0000313" key="7">
    <source>
        <dbReference type="EnsemblMetazoa" id="RPRC013706-PA"/>
    </source>
</evidence>
<feature type="domain" description="Clp1 P-loop" evidence="6">
    <location>
        <begin position="125"/>
        <end position="290"/>
    </location>
</feature>
<evidence type="ECO:0000256" key="3">
    <source>
        <dbReference type="ARBA" id="ARBA00022741"/>
    </source>
</evidence>
<dbReference type="STRING" id="13249.T1IBN6"/>
<dbReference type="GO" id="GO:0005524">
    <property type="term" value="F:ATP binding"/>
    <property type="evidence" value="ECO:0007669"/>
    <property type="project" value="UniProtKB-KW"/>
</dbReference>
<dbReference type="InterPro" id="IPR045116">
    <property type="entry name" value="Clp1/Grc3"/>
</dbReference>
<dbReference type="PANTHER" id="PTHR12755:SF3">
    <property type="entry name" value="POLYNUCLEOTIDE 5'-HYDROXYL-KINASE NOL9"/>
    <property type="match status" value="1"/>
</dbReference>
<dbReference type="GO" id="GO:0000448">
    <property type="term" value="P:cleavage in ITS2 between 5.8S rRNA and LSU-rRNA of tricistronic rRNA transcript (SSU-rRNA, 5.8S rRNA, LSU-rRNA)"/>
    <property type="evidence" value="ECO:0007669"/>
    <property type="project" value="TreeGrafter"/>
</dbReference>
<dbReference type="Pfam" id="PF16575">
    <property type="entry name" value="CLP1_P"/>
    <property type="match status" value="1"/>
</dbReference>
<keyword evidence="2" id="KW-0808">Transferase</keyword>
<accession>T1IBN6</accession>
<dbReference type="EnsemblMetazoa" id="RPRC013706-RA">
    <property type="protein sequence ID" value="RPRC013706-PA"/>
    <property type="gene ID" value="RPRC013706"/>
</dbReference>
<dbReference type="EMBL" id="ACPB03006472">
    <property type="status" value="NOT_ANNOTATED_CDS"/>
    <property type="molecule type" value="Genomic_DNA"/>
</dbReference>
<reference evidence="7" key="1">
    <citation type="submission" date="2015-05" db="UniProtKB">
        <authorList>
            <consortium name="EnsemblMetazoa"/>
        </authorList>
    </citation>
    <scope>IDENTIFICATION</scope>
</reference>
<evidence type="ECO:0000313" key="8">
    <source>
        <dbReference type="Proteomes" id="UP000015103"/>
    </source>
</evidence>
<dbReference type="Gene3D" id="3.40.50.300">
    <property type="entry name" value="P-loop containing nucleotide triphosphate hydrolases"/>
    <property type="match status" value="1"/>
</dbReference>
<comment type="similarity">
    <text evidence="1">Belongs to the Clp1 family. NOL9/GRC3 subfamily.</text>
</comment>
<dbReference type="GO" id="GO:0051731">
    <property type="term" value="F:polynucleotide 5'-hydroxyl-kinase activity"/>
    <property type="evidence" value="ECO:0007669"/>
    <property type="project" value="InterPro"/>
</dbReference>
<keyword evidence="8" id="KW-1185">Reference proteome</keyword>
<proteinExistence type="inferred from homology"/>
<evidence type="ECO:0000256" key="1">
    <source>
        <dbReference type="ARBA" id="ARBA00011003"/>
    </source>
</evidence>
<dbReference type="InterPro" id="IPR032319">
    <property type="entry name" value="CLP1_P"/>
</dbReference>
<dbReference type="PANTHER" id="PTHR12755">
    <property type="entry name" value="CLEAVAGE/POLYADENYLATION FACTOR IA SUBUNIT CLP1P"/>
    <property type="match status" value="1"/>
</dbReference>
<dbReference type="InParanoid" id="T1IBN6"/>
<evidence type="ECO:0000256" key="4">
    <source>
        <dbReference type="ARBA" id="ARBA00022777"/>
    </source>
</evidence>
<dbReference type="AlphaFoldDB" id="T1IBN6"/>
<evidence type="ECO:0000256" key="5">
    <source>
        <dbReference type="ARBA" id="ARBA00022840"/>
    </source>
</evidence>
<evidence type="ECO:0000259" key="6">
    <source>
        <dbReference type="Pfam" id="PF16575"/>
    </source>
</evidence>
<sequence length="398" mass="45335">MTIESPKNASIDFTRYTHNKEDLRKIDTLLKQIEHNGCLFTLKPVSNLRYNLEQLFIKNNIYFVPNIVKSANALSYFNDVEYCLNCVFDFNVGERVQKKLIVDAKWENFIQYLTTDNNGRMMVCGGKGFGKSTMLRYLINSSLNLLPKIVLIDLDIGQPVMNVPNQISCHLVTQPLLGPNFTQLQPPLWLSIFILFFSLDSPNAQFKNMSVLSIFIPSVNVEDCMLQYLDALHKLSEICVQDDALKNAPWIINTMGFSRGIGVLLHKAAVKLLRPTNLLLLNSNLSKFKLQNFKENLFGNENFKNTFNLEYFPNEEFPCNIMETMAPIDLFLQTSHNSDQVSSKQLREALEVVYFGGGCRQYTVQIVEDVNFTSCTKNLKRDAVIGLCEAVVCRGFGK</sequence>